<evidence type="ECO:0000256" key="1">
    <source>
        <dbReference type="SAM" id="MobiDB-lite"/>
    </source>
</evidence>
<feature type="compositionally biased region" description="Polar residues" evidence="1">
    <location>
        <begin position="66"/>
        <end position="81"/>
    </location>
</feature>
<feature type="compositionally biased region" description="Basic and acidic residues" evidence="1">
    <location>
        <begin position="102"/>
        <end position="127"/>
    </location>
</feature>
<name>A0ABR3WV02_9EURO</name>
<feature type="region of interest" description="Disordered" evidence="1">
    <location>
        <begin position="52"/>
        <end position="144"/>
    </location>
</feature>
<dbReference type="Proteomes" id="UP001583193">
    <property type="component" value="Unassembled WGS sequence"/>
</dbReference>
<evidence type="ECO:0000313" key="3">
    <source>
        <dbReference type="EMBL" id="KAL1867240.1"/>
    </source>
</evidence>
<evidence type="ECO:0000259" key="2">
    <source>
        <dbReference type="Pfam" id="PF22980"/>
    </source>
</evidence>
<evidence type="ECO:0000313" key="4">
    <source>
        <dbReference type="Proteomes" id="UP001583193"/>
    </source>
</evidence>
<protein>
    <recommendedName>
        <fullName evidence="2">Myb-like DNA-binding domain-containing protein</fullName>
    </recommendedName>
</protein>
<reference evidence="3 4" key="1">
    <citation type="journal article" date="2024" name="IMA Fungus">
        <title>IMA Genome - F19 : A genome assembly and annotation guide to empower mycologists, including annotated draft genome sequences of Ceratocystis pirilliformis, Diaporthe australafricana, Fusarium ophioides, Paecilomyces lecythidis, and Sporothrix stenoceras.</title>
        <authorList>
            <person name="Aylward J."/>
            <person name="Wilson A.M."/>
            <person name="Visagie C.M."/>
            <person name="Spraker J."/>
            <person name="Barnes I."/>
            <person name="Buitendag C."/>
            <person name="Ceriani C."/>
            <person name="Del Mar Angel L."/>
            <person name="du Plessis D."/>
            <person name="Fuchs T."/>
            <person name="Gasser K."/>
            <person name="Kramer D."/>
            <person name="Li W."/>
            <person name="Munsamy K."/>
            <person name="Piso A."/>
            <person name="Price J.L."/>
            <person name="Sonnekus B."/>
            <person name="Thomas C."/>
            <person name="van der Nest A."/>
            <person name="van Dijk A."/>
            <person name="van Heerden A."/>
            <person name="van Vuuren N."/>
            <person name="Yilmaz N."/>
            <person name="Duong T.A."/>
            <person name="van der Merwe N.A."/>
            <person name="Wingfield M.J."/>
            <person name="Wingfield B.D."/>
        </authorList>
    </citation>
    <scope>NUCLEOTIDE SEQUENCE [LARGE SCALE GENOMIC DNA]</scope>
    <source>
        <strain evidence="3 4">CMW 18167</strain>
    </source>
</reference>
<feature type="domain" description="Myb-like DNA-binding" evidence="2">
    <location>
        <begin position="6"/>
        <end position="54"/>
    </location>
</feature>
<dbReference type="Pfam" id="PF22980">
    <property type="entry name" value="Myb_DNA-bind_8"/>
    <property type="match status" value="1"/>
</dbReference>
<accession>A0ABR3WV02</accession>
<dbReference type="EMBL" id="JAVDPF010000045">
    <property type="protein sequence ID" value="KAL1867240.1"/>
    <property type="molecule type" value="Genomic_DNA"/>
</dbReference>
<dbReference type="InterPro" id="IPR054505">
    <property type="entry name" value="Myb_DNA-bind_8"/>
</dbReference>
<organism evidence="3 4">
    <name type="scientific">Paecilomyces lecythidis</name>
    <dbReference type="NCBI Taxonomy" id="3004212"/>
    <lineage>
        <taxon>Eukaryota</taxon>
        <taxon>Fungi</taxon>
        <taxon>Dikarya</taxon>
        <taxon>Ascomycota</taxon>
        <taxon>Pezizomycotina</taxon>
        <taxon>Eurotiomycetes</taxon>
        <taxon>Eurotiomycetidae</taxon>
        <taxon>Eurotiales</taxon>
        <taxon>Thermoascaceae</taxon>
        <taxon>Paecilomyces</taxon>
    </lineage>
</organism>
<sequence>MSRINSDEQFQFLLSCIRYSVNGKVDFSEVAKECKIVSKGAAAKRYERMMKAHGINPNGGPCPSASPDSKANTPTKNTAGSPNKRKSNVESPLSKKAKIKKTAIEHAEKLVAPKQEDISDNESKDTVSHTAYRSQAAIGDEKDEKDLFDQFCNTADDYAEDEELFA</sequence>
<keyword evidence="4" id="KW-1185">Reference proteome</keyword>
<proteinExistence type="predicted"/>
<comment type="caution">
    <text evidence="3">The sequence shown here is derived from an EMBL/GenBank/DDBJ whole genome shotgun (WGS) entry which is preliminary data.</text>
</comment>
<gene>
    <name evidence="3" type="ORF">Plec18167_008781</name>
</gene>